<dbReference type="InterPro" id="IPR000055">
    <property type="entry name" value="Restrct_endonuc_typeI_TRD"/>
</dbReference>
<dbReference type="Proteomes" id="UP001221366">
    <property type="component" value="Unassembled WGS sequence"/>
</dbReference>
<dbReference type="Pfam" id="PF01420">
    <property type="entry name" value="Methylase_S"/>
    <property type="match status" value="1"/>
</dbReference>
<gene>
    <name evidence="5" type="ORF">PY092_13495</name>
</gene>
<keyword evidence="5" id="KW-0255">Endonuclease</keyword>
<dbReference type="PANTHER" id="PTHR30408">
    <property type="entry name" value="TYPE-1 RESTRICTION ENZYME ECOKI SPECIFICITY PROTEIN"/>
    <property type="match status" value="1"/>
</dbReference>
<evidence type="ECO:0000259" key="4">
    <source>
        <dbReference type="Pfam" id="PF01420"/>
    </source>
</evidence>
<dbReference type="InterPro" id="IPR052021">
    <property type="entry name" value="Type-I_RS_S_subunit"/>
</dbReference>
<sequence>MQKIFNRSIRFKKSDNTDFEDWEKLKLGDIFSYRTTNSLSREKLNYQSGSVKNIHYGDIHTKYQSLFKIANEEVPFINSDVDLSKISEDNYCKKGDIIIADASEDYADIGKCIEIIDINKEKVLAGLHTILARPDKMQVESGFLGYLMKTEKVKLQIMRFAQGSKVLGISSKRISEIDVEIPSNSEQKRIVAVDTPKIRAVSLIIKFTEYDTKKVYPEVQDQGGIGSLERAA</sequence>
<keyword evidence="5" id="KW-0378">Hydrolase</keyword>
<evidence type="ECO:0000256" key="3">
    <source>
        <dbReference type="ARBA" id="ARBA00023125"/>
    </source>
</evidence>
<accession>A0ABT5Y1G8</accession>
<protein>
    <submittedName>
        <fullName evidence="5">Restriction endonuclease subunit S</fullName>
        <ecNumber evidence="5">3.1.21.-</ecNumber>
    </submittedName>
</protein>
<keyword evidence="2" id="KW-0680">Restriction system</keyword>
<name>A0ABT5Y1G8_9FLAO</name>
<dbReference type="Gene3D" id="3.90.220.20">
    <property type="entry name" value="DNA methylase specificity domains"/>
    <property type="match status" value="1"/>
</dbReference>
<keyword evidence="6" id="KW-1185">Reference proteome</keyword>
<dbReference type="RefSeq" id="WP_275616329.1">
    <property type="nucleotide sequence ID" value="NZ_JARFVB010000008.1"/>
</dbReference>
<evidence type="ECO:0000256" key="1">
    <source>
        <dbReference type="ARBA" id="ARBA00010923"/>
    </source>
</evidence>
<dbReference type="PANTHER" id="PTHR30408:SF12">
    <property type="entry name" value="TYPE I RESTRICTION ENZYME MJAVIII SPECIFICITY SUBUNIT"/>
    <property type="match status" value="1"/>
</dbReference>
<evidence type="ECO:0000313" key="6">
    <source>
        <dbReference type="Proteomes" id="UP001221366"/>
    </source>
</evidence>
<keyword evidence="3" id="KW-0238">DNA-binding</keyword>
<proteinExistence type="inferred from homology"/>
<dbReference type="EMBL" id="JARFVB010000008">
    <property type="protein sequence ID" value="MDF0717171.1"/>
    <property type="molecule type" value="Genomic_DNA"/>
</dbReference>
<dbReference type="InterPro" id="IPR044946">
    <property type="entry name" value="Restrct_endonuc_typeI_TRD_sf"/>
</dbReference>
<dbReference type="GO" id="GO:0004519">
    <property type="term" value="F:endonuclease activity"/>
    <property type="evidence" value="ECO:0007669"/>
    <property type="project" value="UniProtKB-KW"/>
</dbReference>
<evidence type="ECO:0000256" key="2">
    <source>
        <dbReference type="ARBA" id="ARBA00022747"/>
    </source>
</evidence>
<dbReference type="GO" id="GO:0016787">
    <property type="term" value="F:hydrolase activity"/>
    <property type="evidence" value="ECO:0007669"/>
    <property type="project" value="UniProtKB-KW"/>
</dbReference>
<organism evidence="5 6">
    <name type="scientific">Flagellimonas yonaguniensis</name>
    <dbReference type="NCBI Taxonomy" id="3031325"/>
    <lineage>
        <taxon>Bacteria</taxon>
        <taxon>Pseudomonadati</taxon>
        <taxon>Bacteroidota</taxon>
        <taxon>Flavobacteriia</taxon>
        <taxon>Flavobacteriales</taxon>
        <taxon>Flavobacteriaceae</taxon>
        <taxon>Flagellimonas</taxon>
    </lineage>
</organism>
<reference evidence="5 6" key="1">
    <citation type="submission" date="2023-03" db="EMBL/GenBank/DDBJ databases">
        <title>Muricauda XX sp. nov. and Muricauda XXX sp. nov., two novel species isolated from Okinawa Trough.</title>
        <authorList>
            <person name="Cao W."/>
            <person name="Deng X."/>
        </authorList>
    </citation>
    <scope>NUCLEOTIDE SEQUENCE [LARGE SCALE GENOMIC DNA]</scope>
    <source>
        <strain evidence="5 6">334s03</strain>
    </source>
</reference>
<dbReference type="EC" id="3.1.21.-" evidence="5"/>
<feature type="domain" description="Type I restriction modification DNA specificity" evidence="4">
    <location>
        <begin position="20"/>
        <end position="192"/>
    </location>
</feature>
<evidence type="ECO:0000313" key="5">
    <source>
        <dbReference type="EMBL" id="MDF0717171.1"/>
    </source>
</evidence>
<comment type="caution">
    <text evidence="5">The sequence shown here is derived from an EMBL/GenBank/DDBJ whole genome shotgun (WGS) entry which is preliminary data.</text>
</comment>
<keyword evidence="5" id="KW-0540">Nuclease</keyword>
<comment type="similarity">
    <text evidence="1">Belongs to the type-I restriction system S methylase family.</text>
</comment>
<dbReference type="SUPFAM" id="SSF116734">
    <property type="entry name" value="DNA methylase specificity domain"/>
    <property type="match status" value="1"/>
</dbReference>